<feature type="domain" description="Carbohydrate kinase PfkB" evidence="6">
    <location>
        <begin position="5"/>
        <end position="302"/>
    </location>
</feature>
<evidence type="ECO:0000256" key="3">
    <source>
        <dbReference type="ARBA" id="ARBA00022741"/>
    </source>
</evidence>
<dbReference type="PANTHER" id="PTHR43085:SF1">
    <property type="entry name" value="PSEUDOURIDINE KINASE-RELATED"/>
    <property type="match status" value="1"/>
</dbReference>
<comment type="similarity">
    <text evidence="1">Belongs to the carbohydrate kinase PfkB family.</text>
</comment>
<evidence type="ECO:0000256" key="1">
    <source>
        <dbReference type="ARBA" id="ARBA00010688"/>
    </source>
</evidence>
<protein>
    <submittedName>
        <fullName evidence="7">Sugar kinase</fullName>
    </submittedName>
</protein>
<evidence type="ECO:0000256" key="5">
    <source>
        <dbReference type="ARBA" id="ARBA00022840"/>
    </source>
</evidence>
<dbReference type="CDD" id="cd01166">
    <property type="entry name" value="KdgK"/>
    <property type="match status" value="1"/>
</dbReference>
<dbReference type="SUPFAM" id="SSF53613">
    <property type="entry name" value="Ribokinase-like"/>
    <property type="match status" value="1"/>
</dbReference>
<dbReference type="GO" id="GO:0005524">
    <property type="term" value="F:ATP binding"/>
    <property type="evidence" value="ECO:0007669"/>
    <property type="project" value="UniProtKB-KW"/>
</dbReference>
<dbReference type="Pfam" id="PF00294">
    <property type="entry name" value="PfkB"/>
    <property type="match status" value="1"/>
</dbReference>
<dbReference type="InterPro" id="IPR029056">
    <property type="entry name" value="Ribokinase-like"/>
</dbReference>
<dbReference type="InterPro" id="IPR002173">
    <property type="entry name" value="Carboh/pur_kinase_PfkB_CS"/>
</dbReference>
<keyword evidence="2" id="KW-0808">Transferase</keyword>
<dbReference type="PROSITE" id="PS00584">
    <property type="entry name" value="PFKB_KINASES_2"/>
    <property type="match status" value="1"/>
</dbReference>
<sequence length="319" mass="34192">MEKGVLLVGEPMGLFIANEVGQLEDVGSFTLTTCGAEFNVAVGMTRLGSKVTYMTKLGHDPFGKKIVKMMKNTGISTDQIILSDSRPTGFMLKEKVASGDPGIFYFRKGSAAASLSPLDIEGLDFSKFDIVHLTGITPALSESCRDMAETLNEKAKENGCLFSFDPNLRPQLWPSKEKMIETINGMAAKSDVFLPGINEANILIGESEPKKIAQRYIEAGAKTVIVKVGAKGAYYADRQGESGFVDGFPVTEVVDTVGAGDGFAAGVLTGLREGASLSEAVRQGCAIGAIQVMSKGDNDGLPYRDELDAFMEGNPHWRR</sequence>
<dbReference type="EMBL" id="JACRSV010000003">
    <property type="protein sequence ID" value="MBC8560557.1"/>
    <property type="molecule type" value="Genomic_DNA"/>
</dbReference>
<evidence type="ECO:0000313" key="7">
    <source>
        <dbReference type="EMBL" id="MBC8560557.1"/>
    </source>
</evidence>
<reference evidence="7" key="1">
    <citation type="submission" date="2020-08" db="EMBL/GenBank/DDBJ databases">
        <title>Genome public.</title>
        <authorList>
            <person name="Liu C."/>
            <person name="Sun Q."/>
        </authorList>
    </citation>
    <scope>NUCLEOTIDE SEQUENCE</scope>
    <source>
        <strain evidence="7">NSJ-33</strain>
    </source>
</reference>
<dbReference type="InterPro" id="IPR011611">
    <property type="entry name" value="PfkB_dom"/>
</dbReference>
<comment type="caution">
    <text evidence="7">The sequence shown here is derived from an EMBL/GenBank/DDBJ whole genome shotgun (WGS) entry which is preliminary data.</text>
</comment>
<gene>
    <name evidence="7" type="ORF">H8710_10830</name>
</gene>
<dbReference type="PANTHER" id="PTHR43085">
    <property type="entry name" value="HEXOKINASE FAMILY MEMBER"/>
    <property type="match status" value="1"/>
</dbReference>
<evidence type="ECO:0000256" key="4">
    <source>
        <dbReference type="ARBA" id="ARBA00022777"/>
    </source>
</evidence>
<name>A0A926E5C6_9FIRM</name>
<keyword evidence="3" id="KW-0547">Nucleotide-binding</keyword>
<dbReference type="Gene3D" id="3.40.1190.20">
    <property type="match status" value="1"/>
</dbReference>
<dbReference type="AlphaFoldDB" id="A0A926E5C6"/>
<evidence type="ECO:0000313" key="8">
    <source>
        <dbReference type="Proteomes" id="UP000610760"/>
    </source>
</evidence>
<keyword evidence="5" id="KW-0067">ATP-binding</keyword>
<evidence type="ECO:0000256" key="2">
    <source>
        <dbReference type="ARBA" id="ARBA00022679"/>
    </source>
</evidence>
<dbReference type="RefSeq" id="WP_249295589.1">
    <property type="nucleotide sequence ID" value="NZ_JACRSV010000003.1"/>
</dbReference>
<dbReference type="Proteomes" id="UP000610760">
    <property type="component" value="Unassembled WGS sequence"/>
</dbReference>
<dbReference type="InterPro" id="IPR050306">
    <property type="entry name" value="PfkB_Carbo_kinase"/>
</dbReference>
<organism evidence="7 8">
    <name type="scientific">Fumia xinanensis</name>
    <dbReference type="NCBI Taxonomy" id="2763659"/>
    <lineage>
        <taxon>Bacteria</taxon>
        <taxon>Bacillati</taxon>
        <taxon>Bacillota</taxon>
        <taxon>Clostridia</taxon>
        <taxon>Eubacteriales</taxon>
        <taxon>Oscillospiraceae</taxon>
        <taxon>Fumia</taxon>
    </lineage>
</organism>
<accession>A0A926E5C6</accession>
<proteinExistence type="inferred from homology"/>
<dbReference type="GO" id="GO:0016301">
    <property type="term" value="F:kinase activity"/>
    <property type="evidence" value="ECO:0007669"/>
    <property type="project" value="UniProtKB-KW"/>
</dbReference>
<keyword evidence="8" id="KW-1185">Reference proteome</keyword>
<evidence type="ECO:0000259" key="6">
    <source>
        <dbReference type="Pfam" id="PF00294"/>
    </source>
</evidence>
<keyword evidence="4 7" id="KW-0418">Kinase</keyword>